<reference evidence="1 2" key="1">
    <citation type="submission" date="2021-06" db="EMBL/GenBank/DDBJ databases">
        <authorList>
            <person name="Palmer J.M."/>
        </authorList>
    </citation>
    <scope>NUCLEOTIDE SEQUENCE [LARGE SCALE GENOMIC DNA]</scope>
    <source>
        <strain evidence="1 2">AS_MEX2019</strain>
        <tissue evidence="1">Muscle</tissue>
    </source>
</reference>
<name>A0ABV0YPP9_9TELE</name>
<gene>
    <name evidence="1" type="ORF">AMECASPLE_016993</name>
</gene>
<evidence type="ECO:0000313" key="2">
    <source>
        <dbReference type="Proteomes" id="UP001469553"/>
    </source>
</evidence>
<keyword evidence="2" id="KW-1185">Reference proteome</keyword>
<accession>A0ABV0YPP9</accession>
<protein>
    <submittedName>
        <fullName evidence="1">Uncharacterized protein</fullName>
    </submittedName>
</protein>
<organism evidence="1 2">
    <name type="scientific">Ameca splendens</name>
    <dbReference type="NCBI Taxonomy" id="208324"/>
    <lineage>
        <taxon>Eukaryota</taxon>
        <taxon>Metazoa</taxon>
        <taxon>Chordata</taxon>
        <taxon>Craniata</taxon>
        <taxon>Vertebrata</taxon>
        <taxon>Euteleostomi</taxon>
        <taxon>Actinopterygii</taxon>
        <taxon>Neopterygii</taxon>
        <taxon>Teleostei</taxon>
        <taxon>Neoteleostei</taxon>
        <taxon>Acanthomorphata</taxon>
        <taxon>Ovalentaria</taxon>
        <taxon>Atherinomorphae</taxon>
        <taxon>Cyprinodontiformes</taxon>
        <taxon>Goodeidae</taxon>
        <taxon>Ameca</taxon>
    </lineage>
</organism>
<evidence type="ECO:0000313" key="1">
    <source>
        <dbReference type="EMBL" id="MEQ2295687.1"/>
    </source>
</evidence>
<dbReference type="EMBL" id="JAHRIP010038876">
    <property type="protein sequence ID" value="MEQ2295687.1"/>
    <property type="molecule type" value="Genomic_DNA"/>
</dbReference>
<proteinExistence type="predicted"/>
<dbReference type="Proteomes" id="UP001469553">
    <property type="component" value="Unassembled WGS sequence"/>
</dbReference>
<comment type="caution">
    <text evidence="1">The sequence shown here is derived from an EMBL/GenBank/DDBJ whole genome shotgun (WGS) entry which is preliminary data.</text>
</comment>
<sequence length="99" mass="11359">MQIFYHIYLDLENTKMRFLTFPEFSRLCSLWKNEQLQSCSQANSKSFCDNDNISSSQNISALSFHSLTTSCLGVWKISETAYGDRLWVQRDTLSGSSSL</sequence>